<dbReference type="PANTHER" id="PTHR34821:SF2">
    <property type="entry name" value="INNER MEMBRANE PROTEIN YDCZ"/>
    <property type="match status" value="1"/>
</dbReference>
<sequence length="151" mass="17258">MFFLVAFLTGVVINIQLVCNSSLSKKIGLINATFINFFVAFVVLFIYRAYKFDFYNFSNISDIPFVFFSGGLLVIIITLLANFLIPKLPLIYSTIFTFLGQIIASLILDSIYGYNFPISKLVGISFIFTGILYIIAYDYVEKRFSKEEIIR</sequence>
<keyword evidence="3" id="KW-1185">Reference proteome</keyword>
<dbReference type="RefSeq" id="WP_013387219.1">
    <property type="nucleotide sequence ID" value="NC_014632.1"/>
</dbReference>
<dbReference type="eggNOG" id="COG3238">
    <property type="taxonomic scope" value="Bacteria"/>
</dbReference>
<dbReference type="KEGG" id="ipo:Ilyop_0763"/>
<protein>
    <recommendedName>
        <fullName evidence="4">EamA domain-containing protein</fullName>
    </recommendedName>
</protein>
<keyword evidence="1" id="KW-0812">Transmembrane</keyword>
<dbReference type="HOGENOM" id="CLU_1728898_0_0_0"/>
<dbReference type="STRING" id="572544.Ilyop_0763"/>
<feature type="transmembrane region" description="Helical" evidence="1">
    <location>
        <begin position="121"/>
        <end position="140"/>
    </location>
</feature>
<reference evidence="2 3" key="1">
    <citation type="journal article" date="2010" name="Stand. Genomic Sci.">
        <title>Complete genome sequence of Ilyobacter polytropus type strain (CuHbu1).</title>
        <authorList>
            <person name="Sikorski J."/>
            <person name="Chertkov O."/>
            <person name="Lapidus A."/>
            <person name="Nolan M."/>
            <person name="Lucas S."/>
            <person name="Del Rio T.G."/>
            <person name="Tice H."/>
            <person name="Cheng J.F."/>
            <person name="Tapia R."/>
            <person name="Han C."/>
            <person name="Goodwin L."/>
            <person name="Pitluck S."/>
            <person name="Liolios K."/>
            <person name="Ivanova N."/>
            <person name="Mavromatis K."/>
            <person name="Mikhailova N."/>
            <person name="Pati A."/>
            <person name="Chen A."/>
            <person name="Palaniappan K."/>
            <person name="Land M."/>
            <person name="Hauser L."/>
            <person name="Chang Y.J."/>
            <person name="Jeffries C.D."/>
            <person name="Brambilla E."/>
            <person name="Yasawong M."/>
            <person name="Rohde M."/>
            <person name="Pukall R."/>
            <person name="Spring S."/>
            <person name="Goker M."/>
            <person name="Woyke T."/>
            <person name="Bristow J."/>
            <person name="Eisen J.A."/>
            <person name="Markowitz V."/>
            <person name="Hugenholtz P."/>
            <person name="Kyrpides N.C."/>
            <person name="Klenk H.P."/>
        </authorList>
    </citation>
    <scope>NUCLEOTIDE SEQUENCE [LARGE SCALE GENOMIC DNA]</scope>
    <source>
        <strain evidence="3">ATCC 51220 / DSM 2926 / LMG 16218 / CuHBu1</strain>
    </source>
</reference>
<keyword evidence="1" id="KW-1133">Transmembrane helix</keyword>
<keyword evidence="1" id="KW-0472">Membrane</keyword>
<evidence type="ECO:0000313" key="2">
    <source>
        <dbReference type="EMBL" id="ADO82549.1"/>
    </source>
</evidence>
<feature type="transmembrane region" description="Helical" evidence="1">
    <location>
        <begin position="62"/>
        <end position="85"/>
    </location>
</feature>
<dbReference type="InterPro" id="IPR006750">
    <property type="entry name" value="YdcZ"/>
</dbReference>
<dbReference type="AlphaFoldDB" id="E3H768"/>
<gene>
    <name evidence="2" type="ordered locus">Ilyop_0763</name>
</gene>
<feature type="transmembrane region" description="Helical" evidence="1">
    <location>
        <begin position="30"/>
        <end position="50"/>
    </location>
</feature>
<accession>E3H768</accession>
<dbReference type="EMBL" id="CP002281">
    <property type="protein sequence ID" value="ADO82549.1"/>
    <property type="molecule type" value="Genomic_DNA"/>
</dbReference>
<proteinExistence type="predicted"/>
<dbReference type="GO" id="GO:0005886">
    <property type="term" value="C:plasma membrane"/>
    <property type="evidence" value="ECO:0007669"/>
    <property type="project" value="TreeGrafter"/>
</dbReference>
<organism evidence="2 3">
    <name type="scientific">Ilyobacter polytropus (strain ATCC 51220 / DSM 2926 / LMG 16218 / CuHBu1)</name>
    <dbReference type="NCBI Taxonomy" id="572544"/>
    <lineage>
        <taxon>Bacteria</taxon>
        <taxon>Fusobacteriati</taxon>
        <taxon>Fusobacteriota</taxon>
        <taxon>Fusobacteriia</taxon>
        <taxon>Fusobacteriales</taxon>
        <taxon>Fusobacteriaceae</taxon>
        <taxon>Ilyobacter</taxon>
    </lineage>
</organism>
<evidence type="ECO:0008006" key="4">
    <source>
        <dbReference type="Google" id="ProtNLM"/>
    </source>
</evidence>
<evidence type="ECO:0000256" key="1">
    <source>
        <dbReference type="SAM" id="Phobius"/>
    </source>
</evidence>
<dbReference type="OrthoDB" id="9097160at2"/>
<dbReference type="Proteomes" id="UP000006875">
    <property type="component" value="Chromosome"/>
</dbReference>
<name>E3H768_ILYPC</name>
<dbReference type="Pfam" id="PF04657">
    <property type="entry name" value="DMT_YdcZ"/>
    <property type="match status" value="1"/>
</dbReference>
<evidence type="ECO:0000313" key="3">
    <source>
        <dbReference type="Proteomes" id="UP000006875"/>
    </source>
</evidence>
<feature type="transmembrane region" description="Helical" evidence="1">
    <location>
        <begin position="91"/>
        <end position="114"/>
    </location>
</feature>
<dbReference type="PANTHER" id="PTHR34821">
    <property type="entry name" value="INNER MEMBRANE PROTEIN YDCZ"/>
    <property type="match status" value="1"/>
</dbReference>